<evidence type="ECO:0000256" key="1">
    <source>
        <dbReference type="ARBA" id="ARBA00006432"/>
    </source>
</evidence>
<dbReference type="PROSITE" id="PS00455">
    <property type="entry name" value="AMP_BINDING"/>
    <property type="match status" value="1"/>
</dbReference>
<evidence type="ECO:0000259" key="4">
    <source>
        <dbReference type="Pfam" id="PF13193"/>
    </source>
</evidence>
<dbReference type="InterPro" id="IPR042099">
    <property type="entry name" value="ANL_N_sf"/>
</dbReference>
<dbReference type="Proteomes" id="UP000648182">
    <property type="component" value="Unassembled WGS sequence"/>
</dbReference>
<dbReference type="InterPro" id="IPR000873">
    <property type="entry name" value="AMP-dep_synth/lig_dom"/>
</dbReference>
<reference evidence="5 6" key="1">
    <citation type="submission" date="2020-08" db="EMBL/GenBank/DDBJ databases">
        <title>A Genomic Blueprint of the Chicken Gut Microbiome.</title>
        <authorList>
            <person name="Gilroy R."/>
            <person name="Ravi A."/>
            <person name="Getino M."/>
            <person name="Pursley I."/>
            <person name="Horton D.L."/>
            <person name="Alikhan N.-F."/>
            <person name="Baker D."/>
            <person name="Gharbi K."/>
            <person name="Hall N."/>
            <person name="Watson M."/>
            <person name="Adriaenssens E.M."/>
            <person name="Foster-Nyarko E."/>
            <person name="Jarju S."/>
            <person name="Secka A."/>
            <person name="Antonio M."/>
            <person name="Oren A."/>
            <person name="Chaudhuri R."/>
            <person name="La Ragione R.M."/>
            <person name="Hildebrand F."/>
            <person name="Pallen M.J."/>
        </authorList>
    </citation>
    <scope>NUCLEOTIDE SEQUENCE [LARGE SCALE GENOMIC DNA]</scope>
    <source>
        <strain evidence="5 6">Sa1BUA2</strain>
    </source>
</reference>
<comment type="similarity">
    <text evidence="1">Belongs to the ATP-dependent AMP-binding enzyme family.</text>
</comment>
<dbReference type="PANTHER" id="PTHR43201:SF5">
    <property type="entry name" value="MEDIUM-CHAIN ACYL-COA LIGASE ACSF2, MITOCHONDRIAL"/>
    <property type="match status" value="1"/>
</dbReference>
<proteinExistence type="inferred from homology"/>
<dbReference type="InterPro" id="IPR045851">
    <property type="entry name" value="AMP-bd_C_sf"/>
</dbReference>
<accession>A0ABR8VGE8</accession>
<dbReference type="Pfam" id="PF00501">
    <property type="entry name" value="AMP-binding"/>
    <property type="match status" value="1"/>
</dbReference>
<name>A0ABR8VGE8_9BACI</name>
<evidence type="ECO:0000313" key="6">
    <source>
        <dbReference type="Proteomes" id="UP000648182"/>
    </source>
</evidence>
<evidence type="ECO:0000313" key="5">
    <source>
        <dbReference type="EMBL" id="MBD8003742.1"/>
    </source>
</evidence>
<dbReference type="Gene3D" id="3.40.50.12780">
    <property type="entry name" value="N-terminal domain of ligase-like"/>
    <property type="match status" value="1"/>
</dbReference>
<dbReference type="RefSeq" id="WP_191809487.1">
    <property type="nucleotide sequence ID" value="NZ_JACSPV010000002.1"/>
</dbReference>
<dbReference type="Gene3D" id="3.30.300.30">
    <property type="match status" value="1"/>
</dbReference>
<dbReference type="InterPro" id="IPR025110">
    <property type="entry name" value="AMP-bd_C"/>
</dbReference>
<feature type="domain" description="AMP-binding enzyme C-terminal" evidence="4">
    <location>
        <begin position="423"/>
        <end position="498"/>
    </location>
</feature>
<evidence type="ECO:0000259" key="3">
    <source>
        <dbReference type="Pfam" id="PF00501"/>
    </source>
</evidence>
<dbReference type="PANTHER" id="PTHR43201">
    <property type="entry name" value="ACYL-COA SYNTHETASE"/>
    <property type="match status" value="1"/>
</dbReference>
<dbReference type="SUPFAM" id="SSF56801">
    <property type="entry name" value="Acetyl-CoA synthetase-like"/>
    <property type="match status" value="1"/>
</dbReference>
<gene>
    <name evidence="5" type="ORF">H9631_01490</name>
</gene>
<keyword evidence="6" id="KW-1185">Reference proteome</keyword>
<comment type="caution">
    <text evidence="5">The sequence shown here is derived from an EMBL/GenBank/DDBJ whole genome shotgun (WGS) entry which is preliminary data.</text>
</comment>
<dbReference type="Pfam" id="PF13193">
    <property type="entry name" value="AMP-binding_C"/>
    <property type="match status" value="1"/>
</dbReference>
<dbReference type="EMBL" id="JACSPV010000002">
    <property type="protein sequence ID" value="MBD8003742.1"/>
    <property type="molecule type" value="Genomic_DNA"/>
</dbReference>
<feature type="domain" description="AMP-dependent synthetase/ligase" evidence="3">
    <location>
        <begin position="15"/>
        <end position="372"/>
    </location>
</feature>
<organism evidence="5 6">
    <name type="scientific">Bacillus norwichensis</name>
    <dbReference type="NCBI Taxonomy" id="2762217"/>
    <lineage>
        <taxon>Bacteria</taxon>
        <taxon>Bacillati</taxon>
        <taxon>Bacillota</taxon>
        <taxon>Bacilli</taxon>
        <taxon>Bacillales</taxon>
        <taxon>Bacillaceae</taxon>
        <taxon>Bacillus</taxon>
    </lineage>
</organism>
<keyword evidence="2" id="KW-0436">Ligase</keyword>
<sequence>MNQLQKTLNVSNTLKETVSKYYDKEAIVIGEKRITYGGLELDVTKLANKLIDIGVQSGDRVGIALQNSAEFIVAFYAIARVGAVMIPINPFFSKEECTYIVEQSQIKVIFCGEKGYFRELHDEIDSLKMLISVGFEEKDFISYTEFMTSGRDNQAVFVEPKEDLFAIMFTSGTTGRPKGAMLTHENVLYSTMSAGKVMQCSQEDIFLIPNPLFHIMGITFILRAACCGGKLIIMEKYSVSKALELIEEEKVSVHPGVPTMFTLELNHPDFHKYDLSSLRTGEMAAAPCPVEVVQRIRTEMNCNVLIAYGSTETSATLTITDFNDKDELRSETVGRAIPGVEIKIVDENRETCKAGQVGELACKGPGITKGYFNMPDETAKAIDPEGWFYTGDMATIDKSGYVRIVGRKKEMIIRGGFNIYPRELEESLHQHPDIVHAAVIGLPDEIFGEKTCACIVLKERSQVNKESLMEYMEQRFVKYKVPDEFVFLEDLPVTPSGKISKLKLKDEMKQRRGF</sequence>
<evidence type="ECO:0000256" key="2">
    <source>
        <dbReference type="ARBA" id="ARBA00022598"/>
    </source>
</evidence>
<protein>
    <submittedName>
        <fullName evidence="5">AMP-binding protein</fullName>
    </submittedName>
</protein>
<dbReference type="InterPro" id="IPR020845">
    <property type="entry name" value="AMP-binding_CS"/>
</dbReference>